<proteinExistence type="predicted"/>
<reference evidence="1 2" key="1">
    <citation type="journal article" date="2011" name="J. Biotechnol.">
        <title>The complete genome sequence of the dominant Sinorhizobium meliloti field isolate SM11 extends the S. meliloti pan-genome.</title>
        <authorList>
            <person name="Schneiker-Bekel S."/>
            <person name="Wibberg D."/>
            <person name="Bekel T."/>
            <person name="Blom J."/>
            <person name="Linke B."/>
            <person name="Neuweger H."/>
            <person name="Stiens M."/>
            <person name="Vorholter F.J."/>
            <person name="Weidner S."/>
            <person name="Goesmann A."/>
            <person name="Puhler A."/>
            <person name="Schluter A."/>
        </authorList>
    </citation>
    <scope>NUCLEOTIDE SEQUENCE [LARGE SCALE GENOMIC DNA]</scope>
    <source>
        <strain evidence="1 2">SM11</strain>
        <plasmid evidence="2">pSmeSM11c</plasmid>
    </source>
</reference>
<dbReference type="KEGG" id="smx:SM11_pC1577"/>
<organism evidence="1 2">
    <name type="scientific">Sinorhizobium meliloti (strain SM11)</name>
    <dbReference type="NCBI Taxonomy" id="707241"/>
    <lineage>
        <taxon>Bacteria</taxon>
        <taxon>Pseudomonadati</taxon>
        <taxon>Pseudomonadota</taxon>
        <taxon>Alphaproteobacteria</taxon>
        <taxon>Hyphomicrobiales</taxon>
        <taxon>Rhizobiaceae</taxon>
        <taxon>Sinorhizobium/Ensifer group</taxon>
        <taxon>Sinorhizobium</taxon>
    </lineage>
</organism>
<geneLocation type="plasmid" evidence="1 2">
    <name>pSmeSM11c</name>
</geneLocation>
<evidence type="ECO:0000313" key="1">
    <source>
        <dbReference type="EMBL" id="AEH82650.1"/>
    </source>
</evidence>
<dbReference type="HOGENOM" id="CLU_3398501_0_0_5"/>
<evidence type="ECO:0000313" key="2">
    <source>
        <dbReference type="Proteomes" id="UP000009045"/>
    </source>
</evidence>
<name>F7XCE4_SINMM</name>
<dbReference type="Proteomes" id="UP000009045">
    <property type="component" value="Plasmid pSmeSM11c"/>
</dbReference>
<protein>
    <submittedName>
        <fullName evidence="1">Uncharacterized protein</fullName>
    </submittedName>
</protein>
<gene>
    <name evidence="1" type="ordered locus">SM11_pC1577</name>
</gene>
<accession>F7XCE4</accession>
<dbReference type="AlphaFoldDB" id="F7XCE4"/>
<keyword evidence="1" id="KW-0614">Plasmid</keyword>
<dbReference type="EMBL" id="CP001831">
    <property type="protein sequence ID" value="AEH82650.1"/>
    <property type="molecule type" value="Genomic_DNA"/>
</dbReference>
<sequence length="31" mass="3687">MAKNIPILAENVRNEFSQVTEFSLLRRSYFI</sequence>